<evidence type="ECO:0000313" key="1">
    <source>
        <dbReference type="EMBL" id="RYQ92766.1"/>
    </source>
</evidence>
<accession>A0A444XTH3</accession>
<dbReference type="Proteomes" id="UP000289738">
    <property type="component" value="Chromosome B09"/>
</dbReference>
<sequence length="236" mass="26995">MEYHAFESSNVFCTGLAFVPKEEGGIEMEEEKDDGWIIAFVHNDDINLSQNTSIPQTPDGYVFKQSTSNAFLSLATTQDTLREYRKEIMLEIIVDPNNSALAQALKFLDKSPQTTVHRNHPRNKRKEVEAKDQWKVGPDIGSFHSTFFCRAVKFNCIISAVCNDDGSSRTLMVQRQGRNASQLRWRTRGEKATSGSSAAREVEWLKGRDDGEVDARCWLSSLHEWRMKRWQQMQGD</sequence>
<keyword evidence="2" id="KW-1185">Reference proteome</keyword>
<name>A0A444XTH3_ARAHY</name>
<dbReference type="EMBL" id="SDMP01000019">
    <property type="protein sequence ID" value="RYQ92766.1"/>
    <property type="molecule type" value="Genomic_DNA"/>
</dbReference>
<protein>
    <submittedName>
        <fullName evidence="1">Uncharacterized protein</fullName>
    </submittedName>
</protein>
<gene>
    <name evidence="1" type="ORF">Ahy_B09g099001</name>
</gene>
<comment type="caution">
    <text evidence="1">The sequence shown here is derived from an EMBL/GenBank/DDBJ whole genome shotgun (WGS) entry which is preliminary data.</text>
</comment>
<proteinExistence type="predicted"/>
<reference evidence="1 2" key="1">
    <citation type="submission" date="2019-01" db="EMBL/GenBank/DDBJ databases">
        <title>Sequencing of cultivated peanut Arachis hypogaea provides insights into genome evolution and oil improvement.</title>
        <authorList>
            <person name="Chen X."/>
        </authorList>
    </citation>
    <scope>NUCLEOTIDE SEQUENCE [LARGE SCALE GENOMIC DNA]</scope>
    <source>
        <strain evidence="2">cv. Fuhuasheng</strain>
        <tissue evidence="1">Leaves</tissue>
    </source>
</reference>
<dbReference type="AlphaFoldDB" id="A0A444XTH3"/>
<organism evidence="1 2">
    <name type="scientific">Arachis hypogaea</name>
    <name type="common">Peanut</name>
    <dbReference type="NCBI Taxonomy" id="3818"/>
    <lineage>
        <taxon>Eukaryota</taxon>
        <taxon>Viridiplantae</taxon>
        <taxon>Streptophyta</taxon>
        <taxon>Embryophyta</taxon>
        <taxon>Tracheophyta</taxon>
        <taxon>Spermatophyta</taxon>
        <taxon>Magnoliopsida</taxon>
        <taxon>eudicotyledons</taxon>
        <taxon>Gunneridae</taxon>
        <taxon>Pentapetalae</taxon>
        <taxon>rosids</taxon>
        <taxon>fabids</taxon>
        <taxon>Fabales</taxon>
        <taxon>Fabaceae</taxon>
        <taxon>Papilionoideae</taxon>
        <taxon>50 kb inversion clade</taxon>
        <taxon>dalbergioids sensu lato</taxon>
        <taxon>Dalbergieae</taxon>
        <taxon>Pterocarpus clade</taxon>
        <taxon>Arachis</taxon>
    </lineage>
</organism>
<evidence type="ECO:0000313" key="2">
    <source>
        <dbReference type="Proteomes" id="UP000289738"/>
    </source>
</evidence>